<accession>A0A1Q2KZK9</accession>
<dbReference type="Pfam" id="PF08281">
    <property type="entry name" value="Sigma70_r4_2"/>
    <property type="match status" value="1"/>
</dbReference>
<dbReference type="OrthoDB" id="2678696at2"/>
<evidence type="ECO:0000259" key="1">
    <source>
        <dbReference type="Pfam" id="PF08281"/>
    </source>
</evidence>
<dbReference type="AlphaFoldDB" id="A0A1Q2KZK9"/>
<evidence type="ECO:0000313" key="3">
    <source>
        <dbReference type="Proteomes" id="UP000188184"/>
    </source>
</evidence>
<dbReference type="InterPro" id="IPR013324">
    <property type="entry name" value="RNA_pol_sigma_r3/r4-like"/>
</dbReference>
<dbReference type="KEGG" id="pmar:B0X71_11095"/>
<dbReference type="SUPFAM" id="SSF88659">
    <property type="entry name" value="Sigma3 and sigma4 domains of RNA polymerase sigma factors"/>
    <property type="match status" value="1"/>
</dbReference>
<gene>
    <name evidence="2" type="ORF">B0X71_11095</name>
</gene>
<dbReference type="GO" id="GO:0006352">
    <property type="term" value="P:DNA-templated transcription initiation"/>
    <property type="evidence" value="ECO:0007669"/>
    <property type="project" value="InterPro"/>
</dbReference>
<name>A0A1Q2KZK9_9BACL</name>
<keyword evidence="3" id="KW-1185">Reference proteome</keyword>
<feature type="domain" description="RNA polymerase sigma factor 70 region 4 type 2" evidence="1">
    <location>
        <begin position="33"/>
        <end position="83"/>
    </location>
</feature>
<dbReference type="Proteomes" id="UP000188184">
    <property type="component" value="Chromosome"/>
</dbReference>
<protein>
    <recommendedName>
        <fullName evidence="1">RNA polymerase sigma factor 70 region 4 type 2 domain-containing protein</fullName>
    </recommendedName>
</protein>
<evidence type="ECO:0000313" key="2">
    <source>
        <dbReference type="EMBL" id="AQQ53564.1"/>
    </source>
</evidence>
<dbReference type="GO" id="GO:0003677">
    <property type="term" value="F:DNA binding"/>
    <property type="evidence" value="ECO:0007669"/>
    <property type="project" value="InterPro"/>
</dbReference>
<proteinExistence type="predicted"/>
<organism evidence="2 3">
    <name type="scientific">Planococcus lenghuensis</name>
    <dbReference type="NCBI Taxonomy" id="2213202"/>
    <lineage>
        <taxon>Bacteria</taxon>
        <taxon>Bacillati</taxon>
        <taxon>Bacillota</taxon>
        <taxon>Bacilli</taxon>
        <taxon>Bacillales</taxon>
        <taxon>Caryophanaceae</taxon>
        <taxon>Planococcus</taxon>
    </lineage>
</organism>
<dbReference type="InterPro" id="IPR036388">
    <property type="entry name" value="WH-like_DNA-bd_sf"/>
</dbReference>
<dbReference type="Gene3D" id="1.10.10.10">
    <property type="entry name" value="Winged helix-like DNA-binding domain superfamily/Winged helix DNA-binding domain"/>
    <property type="match status" value="1"/>
</dbReference>
<reference evidence="2 3" key="1">
    <citation type="submission" date="2017-02" db="EMBL/GenBank/DDBJ databases">
        <title>The complete genomic sequence of a novel cold adapted crude oil-degrading bacterium Planococcus qaidamina Y42.</title>
        <authorList>
            <person name="Yang R."/>
        </authorList>
    </citation>
    <scope>NUCLEOTIDE SEQUENCE [LARGE SCALE GENOMIC DNA]</scope>
    <source>
        <strain evidence="2 3">Y42</strain>
    </source>
</reference>
<sequence>MKRQVQFEVNNGTLQTSNALSIERELLTRGKRHELLKLMSEVGVLDRDILVMKFIHGSSNKEIAMNMGLVQCTVEDRIYKALKSWH</sequence>
<dbReference type="InterPro" id="IPR013249">
    <property type="entry name" value="RNA_pol_sigma70_r4_t2"/>
</dbReference>
<dbReference type="GO" id="GO:0016987">
    <property type="term" value="F:sigma factor activity"/>
    <property type="evidence" value="ECO:0007669"/>
    <property type="project" value="InterPro"/>
</dbReference>
<dbReference type="EMBL" id="CP019640">
    <property type="protein sequence ID" value="AQQ53564.1"/>
    <property type="molecule type" value="Genomic_DNA"/>
</dbReference>